<dbReference type="Proteomes" id="UP001500973">
    <property type="component" value="Unassembled WGS sequence"/>
</dbReference>
<accession>A0ABN3Y6H8</accession>
<evidence type="ECO:0000313" key="1">
    <source>
        <dbReference type="EMBL" id="GAA1415290.1"/>
    </source>
</evidence>
<evidence type="ECO:0000313" key="2">
    <source>
        <dbReference type="Proteomes" id="UP001500973"/>
    </source>
</evidence>
<proteinExistence type="predicted"/>
<sequence>MSVRAFRRPALPVQPVHQNRIMTVPALLEAVSLPVPDELATADGLTVNDVLLSARDAQVG</sequence>
<name>A0ABN3Y6H8_9ACTN</name>
<protein>
    <submittedName>
        <fullName evidence="1">Uncharacterized protein</fullName>
    </submittedName>
</protein>
<organism evidence="1 2">
    <name type="scientific">Streptomyces thermospinosisporus</name>
    <dbReference type="NCBI Taxonomy" id="161482"/>
    <lineage>
        <taxon>Bacteria</taxon>
        <taxon>Bacillati</taxon>
        <taxon>Actinomycetota</taxon>
        <taxon>Actinomycetes</taxon>
        <taxon>Kitasatosporales</taxon>
        <taxon>Streptomycetaceae</taxon>
        <taxon>Streptomyces</taxon>
    </lineage>
</organism>
<comment type="caution">
    <text evidence="1">The sequence shown here is derived from an EMBL/GenBank/DDBJ whole genome shotgun (WGS) entry which is preliminary data.</text>
</comment>
<dbReference type="EMBL" id="BAAAIZ010000006">
    <property type="protein sequence ID" value="GAA1415290.1"/>
    <property type="molecule type" value="Genomic_DNA"/>
</dbReference>
<gene>
    <name evidence="1" type="ORF">GCM10009601_04650</name>
</gene>
<reference evidence="1 2" key="1">
    <citation type="journal article" date="2019" name="Int. J. Syst. Evol. Microbiol.">
        <title>The Global Catalogue of Microorganisms (GCM) 10K type strain sequencing project: providing services to taxonomists for standard genome sequencing and annotation.</title>
        <authorList>
            <consortium name="The Broad Institute Genomics Platform"/>
            <consortium name="The Broad Institute Genome Sequencing Center for Infectious Disease"/>
            <person name="Wu L."/>
            <person name="Ma J."/>
        </authorList>
    </citation>
    <scope>NUCLEOTIDE SEQUENCE [LARGE SCALE GENOMIC DNA]</scope>
    <source>
        <strain evidence="1 2">JCM 11756</strain>
    </source>
</reference>
<keyword evidence="2" id="KW-1185">Reference proteome</keyword>